<accession>A0AA96EY50</accession>
<keyword evidence="3" id="KW-1185">Reference proteome</keyword>
<dbReference type="EMBL" id="CP134890">
    <property type="protein sequence ID" value="WNM20679.1"/>
    <property type="molecule type" value="Genomic_DNA"/>
</dbReference>
<reference evidence="2 3" key="1">
    <citation type="submission" date="2023-09" db="EMBL/GenBank/DDBJ databases">
        <title>Flavobacterium sp. a novel bacteria isolate from Pepper rhizosphere.</title>
        <authorList>
            <person name="Peng Y."/>
            <person name="Lee J."/>
        </authorList>
    </citation>
    <scope>NUCLEOTIDE SEQUENCE [LARGE SCALE GENOMIC DNA]</scope>
    <source>
        <strain evidence="1">PMR2A8</strain>
        <strain evidence="2 3">PMTSA4</strain>
    </source>
</reference>
<evidence type="ECO:0000313" key="1">
    <source>
        <dbReference type="EMBL" id="WNM19290.1"/>
    </source>
</evidence>
<accession>A0AA96J2Q3</accession>
<protein>
    <submittedName>
        <fullName evidence="2">Uncharacterized protein</fullName>
    </submittedName>
</protein>
<dbReference type="KEGG" id="fcj:RN605_08245"/>
<proteinExistence type="predicted"/>
<dbReference type="AlphaFoldDB" id="A0AA96EY50"/>
<evidence type="ECO:0000313" key="2">
    <source>
        <dbReference type="EMBL" id="WNM20679.1"/>
    </source>
</evidence>
<dbReference type="EMBL" id="CP134878">
    <property type="protein sequence ID" value="WNM19290.1"/>
    <property type="molecule type" value="Genomic_DNA"/>
</dbReference>
<dbReference type="Proteomes" id="UP001304515">
    <property type="component" value="Chromosome"/>
</dbReference>
<sequence>MEKSVYKVVKSKVNNDEKRAIAGAVKKLNCTEDQLTANHSKGMFVFELKNSTTPTDNTGKVCRLPGHKFVKGTKGKEQVKI</sequence>
<dbReference type="RefSeq" id="WP_313324103.1">
    <property type="nucleotide sequence ID" value="NZ_CP134878.1"/>
</dbReference>
<gene>
    <name evidence="2" type="ORF">RN605_08245</name>
    <name evidence="1" type="ORF">RN608_01075</name>
</gene>
<organism evidence="2 3">
    <name type="scientific">Flavobacterium capsici</name>
    <dbReference type="NCBI Taxonomy" id="3075618"/>
    <lineage>
        <taxon>Bacteria</taxon>
        <taxon>Pseudomonadati</taxon>
        <taxon>Bacteroidota</taxon>
        <taxon>Flavobacteriia</taxon>
        <taxon>Flavobacteriales</taxon>
        <taxon>Flavobacteriaceae</taxon>
        <taxon>Flavobacterium</taxon>
    </lineage>
</organism>
<evidence type="ECO:0000313" key="3">
    <source>
        <dbReference type="Proteomes" id="UP001304515"/>
    </source>
</evidence>
<name>A0AA96EY50_9FLAO</name>